<protein>
    <submittedName>
        <fullName evidence="1">IS630 family transposase</fullName>
    </submittedName>
</protein>
<dbReference type="Proteomes" id="UP001296873">
    <property type="component" value="Unassembled WGS sequence"/>
</dbReference>
<reference evidence="1 2" key="1">
    <citation type="journal article" date="2020" name="Microorganisms">
        <title>Osmotic Adaptation and Compatible Solute Biosynthesis of Phototrophic Bacteria as Revealed from Genome Analyses.</title>
        <authorList>
            <person name="Imhoff J.F."/>
            <person name="Rahn T."/>
            <person name="Kunzel S."/>
            <person name="Keller A."/>
            <person name="Neulinger S.C."/>
        </authorList>
    </citation>
    <scope>NUCLEOTIDE SEQUENCE [LARGE SCALE GENOMIC DNA]</scope>
    <source>
        <strain evidence="1 2">DSM 9895</strain>
    </source>
</reference>
<comment type="caution">
    <text evidence="1">The sequence shown here is derived from an EMBL/GenBank/DDBJ whole genome shotgun (WGS) entry which is preliminary data.</text>
</comment>
<organism evidence="1 2">
    <name type="scientific">Rhodovibrio sodomensis</name>
    <dbReference type="NCBI Taxonomy" id="1088"/>
    <lineage>
        <taxon>Bacteria</taxon>
        <taxon>Pseudomonadati</taxon>
        <taxon>Pseudomonadota</taxon>
        <taxon>Alphaproteobacteria</taxon>
        <taxon>Rhodospirillales</taxon>
        <taxon>Rhodovibrionaceae</taxon>
        <taxon>Rhodovibrio</taxon>
    </lineage>
</organism>
<accession>A0ABS1DLV0</accession>
<gene>
    <name evidence="1" type="ORF">CKO28_26335</name>
</gene>
<sequence>AILAFFRETIPREWKAFREQVSDNFRIITHQDFRVLEG</sequence>
<feature type="non-terminal residue" evidence="1">
    <location>
        <position position="1"/>
    </location>
</feature>
<evidence type="ECO:0000313" key="1">
    <source>
        <dbReference type="EMBL" id="MBK1671521.1"/>
    </source>
</evidence>
<evidence type="ECO:0000313" key="2">
    <source>
        <dbReference type="Proteomes" id="UP001296873"/>
    </source>
</evidence>
<dbReference type="EMBL" id="NRRL01000207">
    <property type="protein sequence ID" value="MBK1671521.1"/>
    <property type="molecule type" value="Genomic_DNA"/>
</dbReference>
<keyword evidence="2" id="KW-1185">Reference proteome</keyword>
<proteinExistence type="predicted"/>
<name>A0ABS1DLV0_9PROT</name>